<evidence type="ECO:0000256" key="2">
    <source>
        <dbReference type="ARBA" id="ARBA00022525"/>
    </source>
</evidence>
<dbReference type="PANTHER" id="PTHR38340:SF1">
    <property type="entry name" value="S-LAYER PROTEIN"/>
    <property type="match status" value="1"/>
</dbReference>
<dbReference type="PRINTS" id="PR00313">
    <property type="entry name" value="CABNDNGRPT"/>
</dbReference>
<evidence type="ECO:0000313" key="5">
    <source>
        <dbReference type="Proteomes" id="UP001597260"/>
    </source>
</evidence>
<gene>
    <name evidence="4" type="ORF">ACFQ4H_16820</name>
</gene>
<dbReference type="Pfam" id="PF00353">
    <property type="entry name" value="HemolysinCabind"/>
    <property type="match status" value="4"/>
</dbReference>
<dbReference type="EMBL" id="JBHTMP010000024">
    <property type="protein sequence ID" value="MFD1322763.1"/>
    <property type="molecule type" value="Genomic_DNA"/>
</dbReference>
<feature type="chain" id="PRO_5045182602" evidence="3">
    <location>
        <begin position="33"/>
        <end position="306"/>
    </location>
</feature>
<dbReference type="SUPFAM" id="SSF51120">
    <property type="entry name" value="beta-Roll"/>
    <property type="match status" value="2"/>
</dbReference>
<keyword evidence="5" id="KW-1185">Reference proteome</keyword>
<protein>
    <submittedName>
        <fullName evidence="4">Calcium-binding protein</fullName>
    </submittedName>
</protein>
<dbReference type="PANTHER" id="PTHR38340">
    <property type="entry name" value="S-LAYER PROTEIN"/>
    <property type="match status" value="1"/>
</dbReference>
<evidence type="ECO:0000256" key="1">
    <source>
        <dbReference type="ARBA" id="ARBA00004613"/>
    </source>
</evidence>
<dbReference type="Gene3D" id="2.150.10.10">
    <property type="entry name" value="Serralysin-like metalloprotease, C-terminal"/>
    <property type="match status" value="2"/>
</dbReference>
<dbReference type="InterPro" id="IPR011049">
    <property type="entry name" value="Serralysin-like_metalloprot_C"/>
</dbReference>
<dbReference type="InterPro" id="IPR001343">
    <property type="entry name" value="Hemolysn_Ca-bd"/>
</dbReference>
<proteinExistence type="predicted"/>
<keyword evidence="3" id="KW-0732">Signal</keyword>
<evidence type="ECO:0000256" key="3">
    <source>
        <dbReference type="SAM" id="SignalP"/>
    </source>
</evidence>
<comment type="subcellular location">
    <subcellularLocation>
        <location evidence="1">Secreted</location>
    </subcellularLocation>
</comment>
<name>A0ABW3YI38_9ACTN</name>
<reference evidence="5" key="1">
    <citation type="journal article" date="2019" name="Int. J. Syst. Evol. Microbiol.">
        <title>The Global Catalogue of Microorganisms (GCM) 10K type strain sequencing project: providing services to taxonomists for standard genome sequencing and annotation.</title>
        <authorList>
            <consortium name="The Broad Institute Genomics Platform"/>
            <consortium name="The Broad Institute Genome Sequencing Center for Infectious Disease"/>
            <person name="Wu L."/>
            <person name="Ma J."/>
        </authorList>
    </citation>
    <scope>NUCLEOTIDE SEQUENCE [LARGE SCALE GENOMIC DNA]</scope>
    <source>
        <strain evidence="5">JCM 31037</strain>
    </source>
</reference>
<dbReference type="Proteomes" id="UP001597260">
    <property type="component" value="Unassembled WGS sequence"/>
</dbReference>
<organism evidence="4 5">
    <name type="scientific">Micromonospora sonneratiae</name>
    <dbReference type="NCBI Taxonomy" id="1184706"/>
    <lineage>
        <taxon>Bacteria</taxon>
        <taxon>Bacillati</taxon>
        <taxon>Actinomycetota</taxon>
        <taxon>Actinomycetes</taxon>
        <taxon>Micromonosporales</taxon>
        <taxon>Micromonosporaceae</taxon>
        <taxon>Micromonospora</taxon>
    </lineage>
</organism>
<comment type="caution">
    <text evidence="4">The sequence shown here is derived from an EMBL/GenBank/DDBJ whole genome shotgun (WGS) entry which is preliminary data.</text>
</comment>
<keyword evidence="2" id="KW-0964">Secreted</keyword>
<evidence type="ECO:0000313" key="4">
    <source>
        <dbReference type="EMBL" id="MFD1322763.1"/>
    </source>
</evidence>
<dbReference type="InterPro" id="IPR050557">
    <property type="entry name" value="RTX_toxin/Mannuronan_C5-epim"/>
</dbReference>
<accession>A0ABW3YI38</accession>
<feature type="signal peptide" evidence="3">
    <location>
        <begin position="1"/>
        <end position="32"/>
    </location>
</feature>
<sequence>MSANPRRTMVCAGVSLGLAAAGVLSGGAPAYASGGSVYLSGTTLVHAAEPGYANRIDIRFDGIEFVITDTGAPLSAGTGCAQVTSHQVSCTAAGIGVITVWTGDLDDTLAIQASTAYAKAYGGAGDDVIDLQGVRGTMVYGQEGNDIVYGSTAGDTIYGGAGDDRLYGFEFGDLLVGGEGADMMSGGSGYDTVSYADHTTPVVADADSVTGDDGALDERDTIRTDVEKLVGGSGNDLLIGTDRSDELSGGAGDDILVGSAGDDVLSGDAGTDRLYGDEQVPVRYFNRDICEPGADGGATAGCEIVR</sequence>
<dbReference type="RefSeq" id="WP_377571919.1">
    <property type="nucleotide sequence ID" value="NZ_JBHTMP010000024.1"/>
</dbReference>